<evidence type="ECO:0000313" key="2">
    <source>
        <dbReference type="EMBL" id="CAI7994962.1"/>
    </source>
</evidence>
<feature type="region of interest" description="Disordered" evidence="1">
    <location>
        <begin position="299"/>
        <end position="322"/>
    </location>
</feature>
<feature type="region of interest" description="Disordered" evidence="1">
    <location>
        <begin position="438"/>
        <end position="457"/>
    </location>
</feature>
<comment type="caution">
    <text evidence="2">The sequence shown here is derived from an EMBL/GenBank/DDBJ whole genome shotgun (WGS) entry which is preliminary data.</text>
</comment>
<dbReference type="EMBL" id="CASHTH010000236">
    <property type="protein sequence ID" value="CAI7994962.1"/>
    <property type="molecule type" value="Genomic_DNA"/>
</dbReference>
<evidence type="ECO:0000313" key="3">
    <source>
        <dbReference type="Proteomes" id="UP001174909"/>
    </source>
</evidence>
<gene>
    <name evidence="2" type="ORF">GBAR_LOCUS1583</name>
</gene>
<dbReference type="SUPFAM" id="SSF49599">
    <property type="entry name" value="TRAF domain-like"/>
    <property type="match status" value="1"/>
</dbReference>
<organism evidence="2 3">
    <name type="scientific">Geodia barretti</name>
    <name type="common">Barrett's horny sponge</name>
    <dbReference type="NCBI Taxonomy" id="519541"/>
    <lineage>
        <taxon>Eukaryota</taxon>
        <taxon>Metazoa</taxon>
        <taxon>Porifera</taxon>
        <taxon>Demospongiae</taxon>
        <taxon>Heteroscleromorpha</taxon>
        <taxon>Tetractinellida</taxon>
        <taxon>Astrophorina</taxon>
        <taxon>Geodiidae</taxon>
        <taxon>Geodia</taxon>
    </lineage>
</organism>
<accession>A0AA35W5E3</accession>
<protein>
    <submittedName>
        <fullName evidence="2">Uncharacterized protein</fullName>
    </submittedName>
</protein>
<proteinExistence type="predicted"/>
<dbReference type="InterPro" id="IPR013083">
    <property type="entry name" value="Znf_RING/FYVE/PHD"/>
</dbReference>
<feature type="compositionally biased region" description="Basic and acidic residues" evidence="1">
    <location>
        <begin position="780"/>
        <end position="799"/>
    </location>
</feature>
<dbReference type="Proteomes" id="UP001174909">
    <property type="component" value="Unassembled WGS sequence"/>
</dbReference>
<reference evidence="2" key="1">
    <citation type="submission" date="2023-03" db="EMBL/GenBank/DDBJ databases">
        <authorList>
            <person name="Steffen K."/>
            <person name="Cardenas P."/>
        </authorList>
    </citation>
    <scope>NUCLEOTIDE SEQUENCE</scope>
</reference>
<feature type="region of interest" description="Disordered" evidence="1">
    <location>
        <begin position="777"/>
        <end position="809"/>
    </location>
</feature>
<name>A0AA35W5E3_GEOBA</name>
<dbReference type="SUPFAM" id="SSF57850">
    <property type="entry name" value="RING/U-box"/>
    <property type="match status" value="1"/>
</dbReference>
<sequence length="1308" mass="149648">MEAISMECADPQDQLFRIIDLFLMNKDFTPTRRTILEALRNPLMDNAALADRIEKNFTDSVDVPAINKSTSWLMTRGLDAEFELTDAIVILQEIIEVKAKYLIFGRLLNVHDGAVYHQHRDPQDCLLQIIVEFLRNIDPCPTWRVIINSLRHPLLNYSDLAQKIERKYAVPQEEKELPLDEVEALSEGLMRTQKQFSGALDTTFEPKDSLLILHEIIEVKARSEIFGRLLQLGRLRVNIIHRDFSDPQDRLLQVIDEFIKNTPQPTWRVIMNALRHPLLNHDELAREIERKYAGEEISALDERSQKSGSSGKTPSSLDSIMDPDDATEILQEIVEVKDKSETFGHLLRVPRVLLYSFRQEYNDPQDHLLHVIDEFLKGVNPRPTWRVIIDALRHPLLKYYELAQEIENKHSDHMVEKPASPKALKVPDFTLTPYVLPETTETESEANTTAGDDSKRSCQLGSDTDLHQEIKGFRLRFTSIKESTIQCLEKCGFAIVALVSLVLSVCTVEQKKKLEENRKSLNKSEDHTKLFKQLDYYWDYLSCDLLALVIRKLSHHNSSFVSIDDNITVYKKDLLEFRRNTTLVFFCQAVRVEDHDIPQELWKKVVEYSWHKPVTLEDVEMFRKCNTLSYKLQTLAMMVNCVLSNKVPPQPYDIAPAHPAAMPSANSETEDIPFVEEPSIDFFCPVMLDLLRQPHLASCCGHHLSAVAVTKWKIIECQPCPVCKSSTWDTMFDKYFERKVRELPVFCHHKNRGCVWQGELSALDNHAESCPKKHVPLPAHIDKPLRDPVKSEEQQHSEEPQQFEGNTSNIQPALLKAPDQPMIFSVPIINIIPRIGSSLVRKCLGVLVVTMLLLPLCLDPLTLPPLRKNFSNETQDQLLRPHTKLLNIYDENNINVVGVPILSEQLFLYTGREMDFIWEEAGISLHFPTVHDMETIKISVAVVPRIDENSILPPRYRYMPAVSATYKIKASATLPAPVRIKIEHCAILENEDELISMVAHKGPPHYFQPLPAKSFSLQPSYAEMHVKSFSLFRFFWNLLGFFPTRLSIQVFYHKDSTATFVVTKNLKAQITAVRETIAYIHVEDVPMSYDTKPDAIAFSLPVDSNGWHISSNVEPAEIKTLDIDAYEPGEICPKLKVRIKWKGSGDPKEEIIKVPIHGGSITSFALLCSPKSHIHRDQSQTQQVSLQDDVPHNSLNWTLQCEGPLLNRINAKLKDVDWKSLQYELKLDQETSIHTTCQNEPDPVKCRLGQVVKIFINTQDPEPCYETVDKIASALKKLDPPQIRVANELREMCTSTGHPQHLEDQRLP</sequence>
<evidence type="ECO:0000256" key="1">
    <source>
        <dbReference type="SAM" id="MobiDB-lite"/>
    </source>
</evidence>
<dbReference type="Gene3D" id="3.30.40.10">
    <property type="entry name" value="Zinc/RING finger domain, C3HC4 (zinc finger)"/>
    <property type="match status" value="1"/>
</dbReference>
<keyword evidence="3" id="KW-1185">Reference proteome</keyword>
<feature type="compositionally biased region" description="Polar residues" evidence="1">
    <location>
        <begin position="306"/>
        <end position="318"/>
    </location>
</feature>